<reference evidence="1 2" key="1">
    <citation type="submission" date="2014-11" db="EMBL/GenBank/DDBJ databases">
        <title>Pan-genome of Gallibacterium spp.</title>
        <authorList>
            <person name="Kudirkiene E."/>
            <person name="Bojesen A.M."/>
        </authorList>
    </citation>
    <scope>NUCLEOTIDE SEQUENCE [LARGE SCALE GENOMIC DNA]</scope>
    <source>
        <strain evidence="1 2">59/S3/89</strain>
    </source>
</reference>
<proteinExistence type="predicted"/>
<dbReference type="Proteomes" id="UP000092626">
    <property type="component" value="Unassembled WGS sequence"/>
</dbReference>
<evidence type="ECO:0000313" key="1">
    <source>
        <dbReference type="EMBL" id="OBX05086.1"/>
    </source>
</evidence>
<dbReference type="AlphaFoldDB" id="A0A1A7PTM8"/>
<name>A0A1A7PTM8_9PAST</name>
<organism evidence="1 2">
    <name type="scientific">Gallibacterium genomosp. 3</name>
    <dbReference type="NCBI Taxonomy" id="505345"/>
    <lineage>
        <taxon>Bacteria</taxon>
        <taxon>Pseudomonadati</taxon>
        <taxon>Pseudomonadota</taxon>
        <taxon>Gammaproteobacteria</taxon>
        <taxon>Pasteurellales</taxon>
        <taxon>Pasteurellaceae</taxon>
        <taxon>Gallibacterium</taxon>
    </lineage>
</organism>
<gene>
    <name evidence="1" type="ORF">QV06_03640</name>
</gene>
<accession>A0A1A7PTM8</accession>
<dbReference type="STRING" id="505345.QV06_03640"/>
<sequence>MFIQYNEYDIESFFKSKGKSIFNNDLDGNILYSREEKNFKLNMYIYTYLSEVNIFLNYQTLDIFFFPMQEVISIDKKDNKLFIKSKKNTCIIDFTKIFSIEIK</sequence>
<dbReference type="EMBL" id="JTJR01000013">
    <property type="protein sequence ID" value="OBX05086.1"/>
    <property type="molecule type" value="Genomic_DNA"/>
</dbReference>
<comment type="caution">
    <text evidence="1">The sequence shown here is derived from an EMBL/GenBank/DDBJ whole genome shotgun (WGS) entry which is preliminary data.</text>
</comment>
<protein>
    <submittedName>
        <fullName evidence="1">Uncharacterized protein</fullName>
    </submittedName>
</protein>
<dbReference type="RefSeq" id="WP_065236996.1">
    <property type="nucleotide sequence ID" value="NZ_JTJR01000013.1"/>
</dbReference>
<evidence type="ECO:0000313" key="2">
    <source>
        <dbReference type="Proteomes" id="UP000092626"/>
    </source>
</evidence>